<keyword evidence="3" id="KW-1185">Reference proteome</keyword>
<gene>
    <name evidence="2" type="ORF">H4W80_010574</name>
</gene>
<feature type="compositionally biased region" description="Basic and acidic residues" evidence="1">
    <location>
        <begin position="1"/>
        <end position="14"/>
    </location>
</feature>
<reference evidence="2 3" key="1">
    <citation type="submission" date="2020-10" db="EMBL/GenBank/DDBJ databases">
        <title>Sequencing the genomes of 1000 actinobacteria strains.</title>
        <authorList>
            <person name="Klenk H.-P."/>
        </authorList>
    </citation>
    <scope>NUCLEOTIDE SEQUENCE [LARGE SCALE GENOMIC DNA]</scope>
    <source>
        <strain evidence="2 3">DSM 43173</strain>
    </source>
</reference>
<organism evidence="2 3">
    <name type="scientific">Nonomuraea angiospora</name>
    <dbReference type="NCBI Taxonomy" id="46172"/>
    <lineage>
        <taxon>Bacteria</taxon>
        <taxon>Bacillati</taxon>
        <taxon>Actinomycetota</taxon>
        <taxon>Actinomycetes</taxon>
        <taxon>Streptosporangiales</taxon>
        <taxon>Streptosporangiaceae</taxon>
        <taxon>Nonomuraea</taxon>
    </lineage>
</organism>
<feature type="compositionally biased region" description="Low complexity" evidence="1">
    <location>
        <begin position="18"/>
        <end position="28"/>
    </location>
</feature>
<comment type="caution">
    <text evidence="2">The sequence shown here is derived from an EMBL/GenBank/DDBJ whole genome shotgun (WGS) entry which is preliminary data.</text>
</comment>
<proteinExistence type="predicted"/>
<protein>
    <submittedName>
        <fullName evidence="2">Uncharacterized protein</fullName>
    </submittedName>
</protein>
<accession>A0ABR9MJ02</accession>
<dbReference type="EMBL" id="JADBEK010000001">
    <property type="protein sequence ID" value="MBE1592316.1"/>
    <property type="molecule type" value="Genomic_DNA"/>
</dbReference>
<feature type="region of interest" description="Disordered" evidence="1">
    <location>
        <begin position="1"/>
        <end position="34"/>
    </location>
</feature>
<sequence length="34" mass="3231">MTEGEDLRMHRADDVPADDAAAAAAAAGSSGGSG</sequence>
<evidence type="ECO:0000256" key="1">
    <source>
        <dbReference type="SAM" id="MobiDB-lite"/>
    </source>
</evidence>
<evidence type="ECO:0000313" key="2">
    <source>
        <dbReference type="EMBL" id="MBE1592316.1"/>
    </source>
</evidence>
<name>A0ABR9MJ02_9ACTN</name>
<evidence type="ECO:0000313" key="3">
    <source>
        <dbReference type="Proteomes" id="UP000633509"/>
    </source>
</evidence>
<dbReference type="Proteomes" id="UP000633509">
    <property type="component" value="Unassembled WGS sequence"/>
</dbReference>